<gene>
    <name evidence="1" type="ORF">N3K66_003870</name>
</gene>
<protein>
    <submittedName>
        <fullName evidence="1">Uncharacterized protein</fullName>
    </submittedName>
</protein>
<accession>A0ACC0V780</accession>
<organism evidence="1 2">
    <name type="scientific">Trichothecium roseum</name>
    <dbReference type="NCBI Taxonomy" id="47278"/>
    <lineage>
        <taxon>Eukaryota</taxon>
        <taxon>Fungi</taxon>
        <taxon>Dikarya</taxon>
        <taxon>Ascomycota</taxon>
        <taxon>Pezizomycotina</taxon>
        <taxon>Sordariomycetes</taxon>
        <taxon>Hypocreomycetidae</taxon>
        <taxon>Hypocreales</taxon>
        <taxon>Hypocreales incertae sedis</taxon>
        <taxon>Trichothecium</taxon>
    </lineage>
</organism>
<name>A0ACC0V780_9HYPO</name>
<dbReference type="Proteomes" id="UP001163324">
    <property type="component" value="Chromosome 3"/>
</dbReference>
<dbReference type="EMBL" id="CM047942">
    <property type="protein sequence ID" value="KAI9902053.1"/>
    <property type="molecule type" value="Genomic_DNA"/>
</dbReference>
<evidence type="ECO:0000313" key="2">
    <source>
        <dbReference type="Proteomes" id="UP001163324"/>
    </source>
</evidence>
<reference evidence="1" key="1">
    <citation type="submission" date="2022-10" db="EMBL/GenBank/DDBJ databases">
        <title>Complete Genome of Trichothecium roseum strain YXFP-22015, a Plant Pathogen Isolated from Citrus.</title>
        <authorList>
            <person name="Wang Y."/>
            <person name="Zhu L."/>
        </authorList>
    </citation>
    <scope>NUCLEOTIDE SEQUENCE</scope>
    <source>
        <strain evidence="1">YXFP-22015</strain>
    </source>
</reference>
<sequence length="311" mass="33469">MSTIASPRDPSLRRFPSGTPNSSARPSMDTLRSSSGVTSPVNPAGPTNPPPHPPNPNSNQAAGGAGAPTSSKRSNRAALREYYNLRATSASSAATPKIEIPDSEVPAGDIDAPGFDPDEYVARVVEGSSLEELLRLYARVLGEVRALDAEKKALVYDNYSKLITATETIRKMRANMDPLNPMASTLDPAIAQIYSQASSIRQSLRDSIPPPDSDEGKRRDAENRRRRTQQLAAEALAAPGRMRDFVADGKIAEARSLWAMPRRLLLSWQEKGLGGADVGECLAEGDGILQEAEKPSSGRPSRDERPSRDGR</sequence>
<keyword evidence="2" id="KW-1185">Reference proteome</keyword>
<proteinExistence type="predicted"/>
<evidence type="ECO:0000313" key="1">
    <source>
        <dbReference type="EMBL" id="KAI9902053.1"/>
    </source>
</evidence>
<comment type="caution">
    <text evidence="1">The sequence shown here is derived from an EMBL/GenBank/DDBJ whole genome shotgun (WGS) entry which is preliminary data.</text>
</comment>